<feature type="domain" description="NWD NACHT-NTPase N-terminal" evidence="2">
    <location>
        <begin position="48"/>
        <end position="267"/>
    </location>
</feature>
<evidence type="ECO:0000313" key="4">
    <source>
        <dbReference type="Proteomes" id="UP000639643"/>
    </source>
</evidence>
<evidence type="ECO:0000313" key="3">
    <source>
        <dbReference type="EMBL" id="KAF6794631.1"/>
    </source>
</evidence>
<organism evidence="3 4">
    <name type="scientific">Colletotrichum musicola</name>
    <dbReference type="NCBI Taxonomy" id="2175873"/>
    <lineage>
        <taxon>Eukaryota</taxon>
        <taxon>Fungi</taxon>
        <taxon>Dikarya</taxon>
        <taxon>Ascomycota</taxon>
        <taxon>Pezizomycotina</taxon>
        <taxon>Sordariomycetes</taxon>
        <taxon>Hypocreomycetidae</taxon>
        <taxon>Glomerellales</taxon>
        <taxon>Glomerellaceae</taxon>
        <taxon>Colletotrichum</taxon>
        <taxon>Colletotrichum orchidearum species complex</taxon>
    </lineage>
</organism>
<accession>A0A8H6MK30</accession>
<dbReference type="Proteomes" id="UP000639643">
    <property type="component" value="Unassembled WGS sequence"/>
</dbReference>
<protein>
    <submittedName>
        <fullName evidence="3">Nwd1 protein</fullName>
    </submittedName>
</protein>
<keyword evidence="4" id="KW-1185">Reference proteome</keyword>
<feature type="region of interest" description="Disordered" evidence="1">
    <location>
        <begin position="12"/>
        <end position="48"/>
    </location>
</feature>
<reference evidence="3" key="1">
    <citation type="journal article" date="2020" name="Phytopathology">
        <title>Genome Sequence Resources of Colletotrichum truncatum, C. plurivorum, C. musicola, and C. sojae: Four Species Pathogenic to Soybean (Glycine max).</title>
        <authorList>
            <person name="Rogerio F."/>
            <person name="Boufleur T.R."/>
            <person name="Ciampi-Guillardi M."/>
            <person name="Sukno S.A."/>
            <person name="Thon M.R."/>
            <person name="Massola Junior N.S."/>
            <person name="Baroncelli R."/>
        </authorList>
    </citation>
    <scope>NUCLEOTIDE SEQUENCE</scope>
    <source>
        <strain evidence="3">LFN0074</strain>
    </source>
</reference>
<dbReference type="AlphaFoldDB" id="A0A8H6MK30"/>
<sequence>MSRRWFKKFFSKVRKSDSASPHVSPPPTPVSQSSKPLPTPTSTANLKQRLWNEAYDNLKRSESEIVEAYEKFLSDRLPSDSHTPTATPKNHIKPDPEERRRQMEGLVQAGLQKTEKDAASKQTMSDVIRVISPLKEVIGRAVQAAPEAAIAWVGVSFALEILANPVTESGINRDGITYVVSKMNWYWNLVDLLLEPTRADPHLEGLRVELEKHIVELYQKLLLYQMKCIFLYYGSRIAVFFRDLLKLDDWAGKIDTIKAAEAAVRSDSEQYNSQETRRHLQVLENTAEKMLDQLQLGYKELQEVTVAVKHQTTRHFPSTYRPASTHC</sequence>
<dbReference type="InterPro" id="IPR031359">
    <property type="entry name" value="NACHT_N"/>
</dbReference>
<comment type="caution">
    <text evidence="3">The sequence shown here is derived from an EMBL/GenBank/DDBJ whole genome shotgun (WGS) entry which is preliminary data.</text>
</comment>
<proteinExistence type="predicted"/>
<gene>
    <name evidence="3" type="ORF">CMUS01_15989</name>
</gene>
<dbReference type="OrthoDB" id="163438at2759"/>
<evidence type="ECO:0000259" key="2">
    <source>
        <dbReference type="Pfam" id="PF17100"/>
    </source>
</evidence>
<dbReference type="EMBL" id="WIGM01001542">
    <property type="protein sequence ID" value="KAF6794631.1"/>
    <property type="molecule type" value="Genomic_DNA"/>
</dbReference>
<evidence type="ECO:0000256" key="1">
    <source>
        <dbReference type="SAM" id="MobiDB-lite"/>
    </source>
</evidence>
<dbReference type="Pfam" id="PF17100">
    <property type="entry name" value="NACHT_N"/>
    <property type="match status" value="1"/>
</dbReference>
<feature type="region of interest" description="Disordered" evidence="1">
    <location>
        <begin position="76"/>
        <end position="97"/>
    </location>
</feature>
<name>A0A8H6MK30_9PEZI</name>